<feature type="region of interest" description="Disordered" evidence="1">
    <location>
        <begin position="197"/>
        <end position="218"/>
    </location>
</feature>
<feature type="transmembrane region" description="Helical" evidence="2">
    <location>
        <begin position="302"/>
        <end position="323"/>
    </location>
</feature>
<comment type="caution">
    <text evidence="3">The sequence shown here is derived from an EMBL/GenBank/DDBJ whole genome shotgun (WGS) entry which is preliminary data.</text>
</comment>
<name>A0A1R1XSE6_9FUNG</name>
<evidence type="ECO:0000313" key="3">
    <source>
        <dbReference type="EMBL" id="OMJ17546.1"/>
    </source>
</evidence>
<evidence type="ECO:0000256" key="2">
    <source>
        <dbReference type="SAM" id="Phobius"/>
    </source>
</evidence>
<evidence type="ECO:0000313" key="4">
    <source>
        <dbReference type="Proteomes" id="UP000187283"/>
    </source>
</evidence>
<protein>
    <submittedName>
        <fullName evidence="3">Uncharacterized protein</fullName>
    </submittedName>
</protein>
<dbReference type="EMBL" id="LSSN01002019">
    <property type="protein sequence ID" value="OMJ17546.1"/>
    <property type="molecule type" value="Genomic_DNA"/>
</dbReference>
<keyword evidence="2" id="KW-0472">Membrane</keyword>
<dbReference type="OrthoDB" id="5564898at2759"/>
<reference evidence="3 4" key="1">
    <citation type="submission" date="2017-01" db="EMBL/GenBank/DDBJ databases">
        <authorList>
            <person name="Mah S.A."/>
            <person name="Swanson W.J."/>
            <person name="Moy G.W."/>
            <person name="Vacquier V.D."/>
        </authorList>
    </citation>
    <scope>NUCLEOTIDE SEQUENCE [LARGE SCALE GENOMIC DNA]</scope>
    <source>
        <strain evidence="3 4">GSMNP</strain>
    </source>
</reference>
<proteinExistence type="predicted"/>
<gene>
    <name evidence="3" type="ORF">AYI70_g5912</name>
</gene>
<keyword evidence="4" id="KW-1185">Reference proteome</keyword>
<dbReference type="AlphaFoldDB" id="A0A1R1XSE6"/>
<feature type="compositionally biased region" description="Polar residues" evidence="1">
    <location>
        <begin position="201"/>
        <end position="218"/>
    </location>
</feature>
<keyword evidence="2" id="KW-0812">Transmembrane</keyword>
<accession>A0A1R1XSE6</accession>
<evidence type="ECO:0000256" key="1">
    <source>
        <dbReference type="SAM" id="MobiDB-lite"/>
    </source>
</evidence>
<organism evidence="3 4">
    <name type="scientific">Smittium culicis</name>
    <dbReference type="NCBI Taxonomy" id="133412"/>
    <lineage>
        <taxon>Eukaryota</taxon>
        <taxon>Fungi</taxon>
        <taxon>Fungi incertae sedis</taxon>
        <taxon>Zoopagomycota</taxon>
        <taxon>Kickxellomycotina</taxon>
        <taxon>Harpellomycetes</taxon>
        <taxon>Harpellales</taxon>
        <taxon>Legeriomycetaceae</taxon>
        <taxon>Smittium</taxon>
    </lineage>
</organism>
<sequence>MDERHYYNRNFNLDPPSSKKNYSFIPPPQEAPNDLGDGLSTALARQYIYDSINSPAHSNAQTTNNNNQLKAPIQKNINNTNVSSENAQTFRDRFISNEEHAINVAKMQRISFGSSEEIEQRPASKWYKDNVLFIPKNKAVAYSDVDDSDSVLASIDGSKSSVVLVDIKNRSQIYSSSKPVHVSMNDTYDFSHNIVPPQAPNQPQSKIEPNPLNENSNQLHRQTSDRWNRFEYSQYKSSSRNILNENNPIYSLKHKIRFGSFCFLFGFLLFPLWWIGSFYPPLDPKDHLKKIPFWRKANANMSIYSFFFLALIITLIILNGFGIPY</sequence>
<dbReference type="Proteomes" id="UP000187283">
    <property type="component" value="Unassembled WGS sequence"/>
</dbReference>
<feature type="transmembrane region" description="Helical" evidence="2">
    <location>
        <begin position="261"/>
        <end position="282"/>
    </location>
</feature>
<keyword evidence="2" id="KW-1133">Transmembrane helix</keyword>
<feature type="region of interest" description="Disordered" evidence="1">
    <location>
        <begin position="1"/>
        <end position="33"/>
    </location>
</feature>